<comment type="caution">
    <text evidence="3">The sequence shown here is derived from an EMBL/GenBank/DDBJ whole genome shotgun (WGS) entry which is preliminary data.</text>
</comment>
<dbReference type="InterPro" id="IPR009597">
    <property type="entry name" value="DUF1206"/>
</dbReference>
<evidence type="ECO:0000313" key="3">
    <source>
        <dbReference type="EMBL" id="TWH69408.1"/>
    </source>
</evidence>
<keyword evidence="4" id="KW-1185">Reference proteome</keyword>
<accession>A0A562IF02</accession>
<keyword evidence="1" id="KW-1133">Transmembrane helix</keyword>
<evidence type="ECO:0000313" key="4">
    <source>
        <dbReference type="Proteomes" id="UP000319825"/>
    </source>
</evidence>
<evidence type="ECO:0000259" key="2">
    <source>
        <dbReference type="Pfam" id="PF06724"/>
    </source>
</evidence>
<sequence length="273" mass="28975">MSLTHAEATAARAANSRWLELLARAGFVGYGIVHLLFAWLALQIAFGRSSGASGDQAGALSTLADEPLGRFLCAAIAVGLLAMAVWQALEAAAGHLAERGRRRVVERLTSAGRTLVYLYFAWLAWKVFSGAGSGGADQQEALTGRLMTSSGGRWLVGLAGLVLAAVGVGLVVYGWRKKFVRHLKTGEMTPRTHTLARRLGTAGYVAKGVAYGIAGLLVVVAALTYDPQKARGLDAALRLLREQSYGPLLLSLVALGIAAFGVYCFLQSRYRKV</sequence>
<proteinExistence type="predicted"/>
<feature type="transmembrane region" description="Helical" evidence="1">
    <location>
        <begin position="110"/>
        <end position="128"/>
    </location>
</feature>
<feature type="domain" description="DUF1206" evidence="2">
    <location>
        <begin position="202"/>
        <end position="271"/>
    </location>
</feature>
<feature type="transmembrane region" description="Helical" evidence="1">
    <location>
        <begin position="68"/>
        <end position="89"/>
    </location>
</feature>
<keyword evidence="1" id="KW-0812">Transmembrane</keyword>
<feature type="transmembrane region" description="Helical" evidence="1">
    <location>
        <begin position="21"/>
        <end position="42"/>
    </location>
</feature>
<keyword evidence="1" id="KW-0472">Membrane</keyword>
<dbReference type="Proteomes" id="UP000319825">
    <property type="component" value="Unassembled WGS sequence"/>
</dbReference>
<organism evidence="3 4">
    <name type="scientific">Micromonospora olivasterospora</name>
    <dbReference type="NCBI Taxonomy" id="1880"/>
    <lineage>
        <taxon>Bacteria</taxon>
        <taxon>Bacillati</taxon>
        <taxon>Actinomycetota</taxon>
        <taxon>Actinomycetes</taxon>
        <taxon>Micromonosporales</taxon>
        <taxon>Micromonosporaceae</taxon>
        <taxon>Micromonospora</taxon>
    </lineage>
</organism>
<dbReference type="AlphaFoldDB" id="A0A562IF02"/>
<dbReference type="EMBL" id="VLKE01000001">
    <property type="protein sequence ID" value="TWH69408.1"/>
    <property type="molecule type" value="Genomic_DNA"/>
</dbReference>
<feature type="domain" description="DUF1206" evidence="2">
    <location>
        <begin position="25"/>
        <end position="92"/>
    </location>
</feature>
<feature type="transmembrane region" description="Helical" evidence="1">
    <location>
        <begin position="245"/>
        <end position="266"/>
    </location>
</feature>
<dbReference type="OrthoDB" id="4552598at2"/>
<reference evidence="3 4" key="1">
    <citation type="submission" date="2019-07" db="EMBL/GenBank/DDBJ databases">
        <title>R&amp;d 2014.</title>
        <authorList>
            <person name="Klenk H.-P."/>
        </authorList>
    </citation>
    <scope>NUCLEOTIDE SEQUENCE [LARGE SCALE GENOMIC DNA]</scope>
    <source>
        <strain evidence="3 4">DSM 43868</strain>
    </source>
</reference>
<dbReference type="RefSeq" id="WP_145775962.1">
    <property type="nucleotide sequence ID" value="NZ_BAAATQ010000009.1"/>
</dbReference>
<feature type="transmembrane region" description="Helical" evidence="1">
    <location>
        <begin position="154"/>
        <end position="175"/>
    </location>
</feature>
<evidence type="ECO:0000256" key="1">
    <source>
        <dbReference type="SAM" id="Phobius"/>
    </source>
</evidence>
<feature type="transmembrane region" description="Helical" evidence="1">
    <location>
        <begin position="204"/>
        <end position="225"/>
    </location>
</feature>
<feature type="domain" description="DUF1206" evidence="2">
    <location>
        <begin position="111"/>
        <end position="176"/>
    </location>
</feature>
<gene>
    <name evidence="3" type="ORF">JD77_04417</name>
</gene>
<dbReference type="Pfam" id="PF06724">
    <property type="entry name" value="DUF1206"/>
    <property type="match status" value="3"/>
</dbReference>
<protein>
    <submittedName>
        <fullName evidence="3">Uncharacterized protein DUF1206</fullName>
    </submittedName>
</protein>
<name>A0A562IF02_MICOL</name>